<keyword evidence="4" id="KW-1185">Reference proteome</keyword>
<sequence>MWKVKICCVLYLLFSSIVVLSQGNCPVSSLGQNPSTAFPVCGSNVFEQTSVNICGGQLTPNGVCNAATSAVNPYWYRFTCYKTGTLGFLILPNSALSDYDWQIYDITNRDPEQVYTNPQWVIAANWSGNSGVTGTGASGKNVIECDNYTPNMSAMPVIEEGRSYLLLVSHFTRSQAGYKLVFNNGTALLSDTKQPNIMAAKADCNGNTITVSLNKSILCRSIAADGSDFSINTGAGKIVSASAVNCSGSFTTESVTLVLSNPVPEGNYNITIQQGSDGNTLLDVCNIPVYVGERVLVSISKSSATQIWSISPTVCKPMFIDISLTGPVKCHSIATNGSDFYISGRQAIEVVKSEPVSCSDNLTSDIRLFFNKAIQLGGNYKLGIKKGSDGNTLLNACEVESAIGLEIDYLVADTVNANIINKTGASCIAETLQLLNDGNSSINIWRWRLNNEIVSISNSYEIKNEPGVYPLSLFVSNGICADSTYLLFENKDNKITAKIEGPTEACPLGGSVFKANGNGNISQYEWDFGNGLTSDQKVSPAQNYPVLDNPAYYNIRLIVKNDVGCRDTAFHSLKISSDCYIAVPNGFTPNGDGLNDFLYPLNGYLARQLNFSVYNRFGQKVWETTSWTRKWDGTISGKPQPTGTYIWYLVYTDEAGAVIKLNGSVNLIR</sequence>
<comment type="caution">
    <text evidence="3">The sequence shown here is derived from an EMBL/GenBank/DDBJ whole genome shotgun (WGS) entry which is preliminary data.</text>
</comment>
<keyword evidence="1" id="KW-0732">Signal</keyword>
<dbReference type="NCBIfam" id="TIGR04131">
    <property type="entry name" value="Bac_Flav_CTERM"/>
    <property type="match status" value="1"/>
</dbReference>
<proteinExistence type="predicted"/>
<protein>
    <submittedName>
        <fullName evidence="3">Gliding motility-associated C-terminal domain-containing protein</fullName>
    </submittedName>
</protein>
<dbReference type="InterPro" id="IPR035986">
    <property type="entry name" value="PKD_dom_sf"/>
</dbReference>
<organism evidence="3 4">
    <name type="scientific">Polluticaenibacter yanchengensis</name>
    <dbReference type="NCBI Taxonomy" id="3014562"/>
    <lineage>
        <taxon>Bacteria</taxon>
        <taxon>Pseudomonadati</taxon>
        <taxon>Bacteroidota</taxon>
        <taxon>Chitinophagia</taxon>
        <taxon>Chitinophagales</taxon>
        <taxon>Chitinophagaceae</taxon>
        <taxon>Polluticaenibacter</taxon>
    </lineage>
</organism>
<evidence type="ECO:0000259" key="2">
    <source>
        <dbReference type="PROSITE" id="PS50093"/>
    </source>
</evidence>
<dbReference type="Proteomes" id="UP001210231">
    <property type="component" value="Unassembled WGS sequence"/>
</dbReference>
<dbReference type="InterPro" id="IPR000601">
    <property type="entry name" value="PKD_dom"/>
</dbReference>
<dbReference type="InterPro" id="IPR013783">
    <property type="entry name" value="Ig-like_fold"/>
</dbReference>
<feature type="chain" id="PRO_5045409565" evidence="1">
    <location>
        <begin position="22"/>
        <end position="669"/>
    </location>
</feature>
<feature type="domain" description="PKD" evidence="2">
    <location>
        <begin position="513"/>
        <end position="564"/>
    </location>
</feature>
<dbReference type="InterPro" id="IPR022409">
    <property type="entry name" value="PKD/Chitinase_dom"/>
</dbReference>
<dbReference type="RefSeq" id="WP_407032510.1">
    <property type="nucleotide sequence ID" value="NZ_JAQGEF010000024.1"/>
</dbReference>
<dbReference type="Pfam" id="PF13585">
    <property type="entry name" value="CHU_C"/>
    <property type="match status" value="1"/>
</dbReference>
<reference evidence="3 4" key="1">
    <citation type="submission" date="2022-12" db="EMBL/GenBank/DDBJ databases">
        <title>Chitinophagaceae gen. sp. nov., a new member of the family Chitinophagaceae, isolated from soil in a chemical factory.</title>
        <authorList>
            <person name="Ke Z."/>
        </authorList>
    </citation>
    <scope>NUCLEOTIDE SEQUENCE [LARGE SCALE GENOMIC DNA]</scope>
    <source>
        <strain evidence="3 4">LY-5</strain>
    </source>
</reference>
<dbReference type="SUPFAM" id="SSF49299">
    <property type="entry name" value="PKD domain"/>
    <property type="match status" value="1"/>
</dbReference>
<dbReference type="EMBL" id="JAQGEF010000024">
    <property type="protein sequence ID" value="MDA3616180.1"/>
    <property type="molecule type" value="Genomic_DNA"/>
</dbReference>
<accession>A0ABT4UMZ9</accession>
<dbReference type="InterPro" id="IPR026341">
    <property type="entry name" value="T9SS_type_B"/>
</dbReference>
<feature type="signal peptide" evidence="1">
    <location>
        <begin position="1"/>
        <end position="21"/>
    </location>
</feature>
<evidence type="ECO:0000313" key="4">
    <source>
        <dbReference type="Proteomes" id="UP001210231"/>
    </source>
</evidence>
<evidence type="ECO:0000313" key="3">
    <source>
        <dbReference type="EMBL" id="MDA3616180.1"/>
    </source>
</evidence>
<dbReference type="PROSITE" id="PS50093">
    <property type="entry name" value="PKD"/>
    <property type="match status" value="1"/>
</dbReference>
<gene>
    <name evidence="3" type="ORF">O3P16_15290</name>
</gene>
<evidence type="ECO:0000256" key="1">
    <source>
        <dbReference type="SAM" id="SignalP"/>
    </source>
</evidence>
<name>A0ABT4UMZ9_9BACT</name>
<dbReference type="Gene3D" id="2.60.40.10">
    <property type="entry name" value="Immunoglobulins"/>
    <property type="match status" value="1"/>
</dbReference>
<dbReference type="SMART" id="SM00089">
    <property type="entry name" value="PKD"/>
    <property type="match status" value="1"/>
</dbReference>